<dbReference type="AlphaFoldDB" id="A0AAE1X3B3"/>
<dbReference type="PANTHER" id="PTHR48258">
    <property type="entry name" value="DUF4218 DOMAIN-CONTAINING PROTEIN-RELATED"/>
    <property type="match status" value="1"/>
</dbReference>
<gene>
    <name evidence="2" type="ORF">Sango_0824500</name>
</gene>
<organism evidence="2 3">
    <name type="scientific">Sesamum angolense</name>
    <dbReference type="NCBI Taxonomy" id="2727404"/>
    <lineage>
        <taxon>Eukaryota</taxon>
        <taxon>Viridiplantae</taxon>
        <taxon>Streptophyta</taxon>
        <taxon>Embryophyta</taxon>
        <taxon>Tracheophyta</taxon>
        <taxon>Spermatophyta</taxon>
        <taxon>Magnoliopsida</taxon>
        <taxon>eudicotyledons</taxon>
        <taxon>Gunneridae</taxon>
        <taxon>Pentapetalae</taxon>
        <taxon>asterids</taxon>
        <taxon>lamiids</taxon>
        <taxon>Lamiales</taxon>
        <taxon>Pedaliaceae</taxon>
        <taxon>Sesamum</taxon>
    </lineage>
</organism>
<comment type="caution">
    <text evidence="2">The sequence shown here is derived from an EMBL/GenBank/DDBJ whole genome shotgun (WGS) entry which is preliminary data.</text>
</comment>
<dbReference type="Pfam" id="PF13960">
    <property type="entry name" value="DUF4218"/>
    <property type="match status" value="1"/>
</dbReference>
<keyword evidence="3" id="KW-1185">Reference proteome</keyword>
<name>A0AAE1X3B3_9LAMI</name>
<evidence type="ECO:0000313" key="3">
    <source>
        <dbReference type="Proteomes" id="UP001289374"/>
    </source>
</evidence>
<accession>A0AAE1X3B3</accession>
<evidence type="ECO:0000313" key="2">
    <source>
        <dbReference type="EMBL" id="KAK4404559.1"/>
    </source>
</evidence>
<sequence length="343" mass="39134">MYHKNLPRRVGFTPKFENGVKTFVEWDKCGRGHMDGDKIRCPYRKCKNTKDFFDADSPLPEEQTPTTHEEVACYTRRMMSIRNTASFVETIEVVFFKNNYGAHDVSCHTSNGGVLNVSSICSLNKKIPTKNHTEYKVAHPRLTGDQIRDWVADINPIVEMPLTLPSGYELRMHGMKSHDYYIFMHKLIPIVFSEMLSKHVKSASTKVSLLFQRICSTTLDVAKLRDLEHNITVIMCNLQKIFSPTFFGSIEHLNDHLSYEAHVGDQRNTCGCAPLKVERSIQTKHASKNNDLTSNKDGIRWSICNYPGRASGASKKRWLSGSGCHIIETYILTNCEVVTPYYE</sequence>
<reference evidence="2" key="2">
    <citation type="journal article" date="2024" name="Plant">
        <title>Genomic evolution and insights into agronomic trait innovations of Sesamum species.</title>
        <authorList>
            <person name="Miao H."/>
            <person name="Wang L."/>
            <person name="Qu L."/>
            <person name="Liu H."/>
            <person name="Sun Y."/>
            <person name="Le M."/>
            <person name="Wang Q."/>
            <person name="Wei S."/>
            <person name="Zheng Y."/>
            <person name="Lin W."/>
            <person name="Duan Y."/>
            <person name="Cao H."/>
            <person name="Xiong S."/>
            <person name="Wang X."/>
            <person name="Wei L."/>
            <person name="Li C."/>
            <person name="Ma Q."/>
            <person name="Ju M."/>
            <person name="Zhao R."/>
            <person name="Li G."/>
            <person name="Mu C."/>
            <person name="Tian Q."/>
            <person name="Mei H."/>
            <person name="Zhang T."/>
            <person name="Gao T."/>
            <person name="Zhang H."/>
        </authorList>
    </citation>
    <scope>NUCLEOTIDE SEQUENCE</scope>
    <source>
        <strain evidence="2">K16</strain>
    </source>
</reference>
<dbReference type="EMBL" id="JACGWL010000004">
    <property type="protein sequence ID" value="KAK4404559.1"/>
    <property type="molecule type" value="Genomic_DNA"/>
</dbReference>
<protein>
    <recommendedName>
        <fullName evidence="1">DUF4218 domain-containing protein</fullName>
    </recommendedName>
</protein>
<reference evidence="2" key="1">
    <citation type="submission" date="2020-06" db="EMBL/GenBank/DDBJ databases">
        <authorList>
            <person name="Li T."/>
            <person name="Hu X."/>
            <person name="Zhang T."/>
            <person name="Song X."/>
            <person name="Zhang H."/>
            <person name="Dai N."/>
            <person name="Sheng W."/>
            <person name="Hou X."/>
            <person name="Wei L."/>
        </authorList>
    </citation>
    <scope>NUCLEOTIDE SEQUENCE</scope>
    <source>
        <strain evidence="2">K16</strain>
        <tissue evidence="2">Leaf</tissue>
    </source>
</reference>
<dbReference type="Proteomes" id="UP001289374">
    <property type="component" value="Unassembled WGS sequence"/>
</dbReference>
<proteinExistence type="predicted"/>
<dbReference type="InterPro" id="IPR025452">
    <property type="entry name" value="DUF4218"/>
</dbReference>
<evidence type="ECO:0000259" key="1">
    <source>
        <dbReference type="Pfam" id="PF13960"/>
    </source>
</evidence>
<dbReference type="PANTHER" id="PTHR48258:SF4">
    <property type="entry name" value="DUF4216 DOMAIN-CONTAINING PROTEIN"/>
    <property type="match status" value="1"/>
</dbReference>
<feature type="domain" description="DUF4218" evidence="1">
    <location>
        <begin position="214"/>
        <end position="265"/>
    </location>
</feature>